<feature type="transmembrane region" description="Helical" evidence="10">
    <location>
        <begin position="172"/>
        <end position="198"/>
    </location>
</feature>
<evidence type="ECO:0000256" key="1">
    <source>
        <dbReference type="ARBA" id="ARBA00002578"/>
    </source>
</evidence>
<feature type="transmembrane region" description="Helical" evidence="10">
    <location>
        <begin position="210"/>
        <end position="237"/>
    </location>
</feature>
<dbReference type="PRINTS" id="PR00953">
    <property type="entry name" value="TYPE3IMRPROT"/>
</dbReference>
<evidence type="ECO:0000313" key="12">
    <source>
        <dbReference type="Proteomes" id="UP000568839"/>
    </source>
</evidence>
<keyword evidence="8 10" id="KW-0975">Bacterial flagellum</keyword>
<comment type="caution">
    <text evidence="11">The sequence shown here is derived from an EMBL/GenBank/DDBJ whole genome shotgun (WGS) entry which is preliminary data.</text>
</comment>
<comment type="similarity">
    <text evidence="2 10">Belongs to the FliR/MopE/SpaR family.</text>
</comment>
<evidence type="ECO:0000256" key="4">
    <source>
        <dbReference type="ARBA" id="ARBA00022475"/>
    </source>
</evidence>
<organism evidence="11 12">
    <name type="scientific">Geomicrobium halophilum</name>
    <dbReference type="NCBI Taxonomy" id="549000"/>
    <lineage>
        <taxon>Bacteria</taxon>
        <taxon>Bacillati</taxon>
        <taxon>Bacillota</taxon>
        <taxon>Bacilli</taxon>
        <taxon>Bacillales</taxon>
        <taxon>Geomicrobium</taxon>
    </lineage>
</organism>
<keyword evidence="6 10" id="KW-1133">Transmembrane helix</keyword>
<keyword evidence="12" id="KW-1185">Reference proteome</keyword>
<comment type="subcellular location">
    <subcellularLocation>
        <location evidence="10">Cell membrane</location>
        <topology evidence="10">Multi-pass membrane protein</topology>
    </subcellularLocation>
    <subcellularLocation>
        <location evidence="10">Bacterial flagellum basal body</location>
    </subcellularLocation>
</comment>
<name>A0A841PQ22_9BACL</name>
<evidence type="ECO:0000256" key="6">
    <source>
        <dbReference type="ARBA" id="ARBA00022989"/>
    </source>
</evidence>
<comment type="function">
    <text evidence="1 10">Role in flagellar biosynthesis.</text>
</comment>
<dbReference type="GO" id="GO:0009425">
    <property type="term" value="C:bacterial-type flagellum basal body"/>
    <property type="evidence" value="ECO:0007669"/>
    <property type="project" value="UniProtKB-SubCell"/>
</dbReference>
<evidence type="ECO:0000256" key="9">
    <source>
        <dbReference type="NCBIfam" id="TIGR01400"/>
    </source>
</evidence>
<keyword evidence="11" id="KW-0969">Cilium</keyword>
<dbReference type="GO" id="GO:0006605">
    <property type="term" value="P:protein targeting"/>
    <property type="evidence" value="ECO:0007669"/>
    <property type="project" value="UniProtKB-UniRule"/>
</dbReference>
<evidence type="ECO:0000256" key="8">
    <source>
        <dbReference type="ARBA" id="ARBA00023143"/>
    </source>
</evidence>
<sequence length="258" mass="28550">MLEWINQLPVFLLVFVRILAFLATLPVFSYRNVPNIFKVSFAIFFASIIFFTLDVPELDIDATFFLLIIKEMLMGLLIGLVAAILFYAIQVAGAFIDVKIGFLVANVIDPQTGAQSPLTGGFLYAFAVLILFVTDGHHLLLDGIFYSYTYIPVNEMGVNFGSESVMKTAVEAFSTMFIIAFQMSFPIVGTLFLVDVALGVMSRAVPQMNVFVVGLPLKIFLGLPVIMLTLPGFFWLVSNLVDEIVVTMRTLLQLFGGE</sequence>
<accession>A0A841PQ22</accession>
<dbReference type="PANTHER" id="PTHR30065">
    <property type="entry name" value="FLAGELLAR BIOSYNTHETIC PROTEIN FLIR"/>
    <property type="match status" value="1"/>
</dbReference>
<feature type="transmembrane region" description="Helical" evidence="10">
    <location>
        <begin position="117"/>
        <end position="134"/>
    </location>
</feature>
<dbReference type="NCBIfam" id="TIGR01400">
    <property type="entry name" value="fliR"/>
    <property type="match status" value="1"/>
</dbReference>
<keyword evidence="11" id="KW-0282">Flagellum</keyword>
<reference evidence="11 12" key="1">
    <citation type="submission" date="2020-08" db="EMBL/GenBank/DDBJ databases">
        <title>Genomic Encyclopedia of Type Strains, Phase IV (KMG-IV): sequencing the most valuable type-strain genomes for metagenomic binning, comparative biology and taxonomic classification.</title>
        <authorList>
            <person name="Goeker M."/>
        </authorList>
    </citation>
    <scope>NUCLEOTIDE SEQUENCE [LARGE SCALE GENOMIC DNA]</scope>
    <source>
        <strain evidence="11 12">DSM 21769</strain>
    </source>
</reference>
<feature type="transmembrane region" description="Helical" evidence="10">
    <location>
        <begin position="35"/>
        <end position="53"/>
    </location>
</feature>
<evidence type="ECO:0000256" key="7">
    <source>
        <dbReference type="ARBA" id="ARBA00023136"/>
    </source>
</evidence>
<dbReference type="RefSeq" id="WP_184403182.1">
    <property type="nucleotide sequence ID" value="NZ_JACHHJ010000001.1"/>
</dbReference>
<evidence type="ECO:0000313" key="11">
    <source>
        <dbReference type="EMBL" id="MBB6449286.1"/>
    </source>
</evidence>
<gene>
    <name evidence="11" type="ORF">HNR44_001235</name>
</gene>
<proteinExistence type="inferred from homology"/>
<dbReference type="Pfam" id="PF01311">
    <property type="entry name" value="Bac_export_1"/>
    <property type="match status" value="1"/>
</dbReference>
<protein>
    <recommendedName>
        <fullName evidence="3 9">Flagellar biosynthetic protein FliR</fullName>
    </recommendedName>
</protein>
<evidence type="ECO:0000256" key="5">
    <source>
        <dbReference type="ARBA" id="ARBA00022692"/>
    </source>
</evidence>
<keyword evidence="4 10" id="KW-1003">Cell membrane</keyword>
<dbReference type="InterPro" id="IPR006303">
    <property type="entry name" value="FliR"/>
</dbReference>
<feature type="transmembrane region" description="Helical" evidence="10">
    <location>
        <begin position="73"/>
        <end position="96"/>
    </location>
</feature>
<evidence type="ECO:0000256" key="2">
    <source>
        <dbReference type="ARBA" id="ARBA00009772"/>
    </source>
</evidence>
<dbReference type="EMBL" id="JACHHJ010000001">
    <property type="protein sequence ID" value="MBB6449286.1"/>
    <property type="molecule type" value="Genomic_DNA"/>
</dbReference>
<dbReference type="AlphaFoldDB" id="A0A841PQ22"/>
<dbReference type="InterPro" id="IPR002010">
    <property type="entry name" value="T3SS_IM_R"/>
</dbReference>
<dbReference type="GO" id="GO:0044780">
    <property type="term" value="P:bacterial-type flagellum assembly"/>
    <property type="evidence" value="ECO:0007669"/>
    <property type="project" value="UniProtKB-UniRule"/>
</dbReference>
<evidence type="ECO:0000256" key="3">
    <source>
        <dbReference type="ARBA" id="ARBA00021717"/>
    </source>
</evidence>
<keyword evidence="11" id="KW-0966">Cell projection</keyword>
<dbReference type="GO" id="GO:0005886">
    <property type="term" value="C:plasma membrane"/>
    <property type="evidence" value="ECO:0007669"/>
    <property type="project" value="UniProtKB-SubCell"/>
</dbReference>
<evidence type="ECO:0000256" key="10">
    <source>
        <dbReference type="RuleBase" id="RU362071"/>
    </source>
</evidence>
<dbReference type="Proteomes" id="UP000568839">
    <property type="component" value="Unassembled WGS sequence"/>
</dbReference>
<keyword evidence="5 10" id="KW-0812">Transmembrane</keyword>
<feature type="transmembrane region" description="Helical" evidence="10">
    <location>
        <begin position="6"/>
        <end position="28"/>
    </location>
</feature>
<keyword evidence="7 10" id="KW-0472">Membrane</keyword>
<dbReference type="PANTHER" id="PTHR30065:SF1">
    <property type="entry name" value="SURFACE PRESENTATION OF ANTIGENS PROTEIN SPAR"/>
    <property type="match status" value="1"/>
</dbReference>